<protein>
    <submittedName>
        <fullName evidence="1">Uncharacterized protein</fullName>
    </submittedName>
</protein>
<sequence length="89" mass="10911">MRMHKLRVPTQPDDTSCGWKTYLHTYLLIKQTFNVPDDRRMDTYRDIEVRSFRAIQRIVDVIRERGQEEIDRAEEFARERQQRAIEQEE</sequence>
<gene>
    <name evidence="1" type="ORF">GOP47_0008046</name>
</gene>
<proteinExistence type="predicted"/>
<dbReference type="AlphaFoldDB" id="A0A9D4UY19"/>
<comment type="caution">
    <text evidence="1">The sequence shown here is derived from an EMBL/GenBank/DDBJ whole genome shotgun (WGS) entry which is preliminary data.</text>
</comment>
<organism evidence="1 2">
    <name type="scientific">Adiantum capillus-veneris</name>
    <name type="common">Maidenhair fern</name>
    <dbReference type="NCBI Taxonomy" id="13818"/>
    <lineage>
        <taxon>Eukaryota</taxon>
        <taxon>Viridiplantae</taxon>
        <taxon>Streptophyta</taxon>
        <taxon>Embryophyta</taxon>
        <taxon>Tracheophyta</taxon>
        <taxon>Polypodiopsida</taxon>
        <taxon>Polypodiidae</taxon>
        <taxon>Polypodiales</taxon>
        <taxon>Pteridineae</taxon>
        <taxon>Pteridaceae</taxon>
        <taxon>Vittarioideae</taxon>
        <taxon>Adiantum</taxon>
    </lineage>
</organism>
<dbReference type="EMBL" id="JABFUD020000008">
    <property type="protein sequence ID" value="KAI5075981.1"/>
    <property type="molecule type" value="Genomic_DNA"/>
</dbReference>
<accession>A0A9D4UY19</accession>
<name>A0A9D4UY19_ADICA</name>
<keyword evidence="2" id="KW-1185">Reference proteome</keyword>
<evidence type="ECO:0000313" key="1">
    <source>
        <dbReference type="EMBL" id="KAI5075981.1"/>
    </source>
</evidence>
<evidence type="ECO:0000313" key="2">
    <source>
        <dbReference type="Proteomes" id="UP000886520"/>
    </source>
</evidence>
<dbReference type="Proteomes" id="UP000886520">
    <property type="component" value="Chromosome 8"/>
</dbReference>
<reference evidence="1" key="1">
    <citation type="submission" date="2021-01" db="EMBL/GenBank/DDBJ databases">
        <title>Adiantum capillus-veneris genome.</title>
        <authorList>
            <person name="Fang Y."/>
            <person name="Liao Q."/>
        </authorList>
    </citation>
    <scope>NUCLEOTIDE SEQUENCE</scope>
    <source>
        <strain evidence="1">H3</strain>
        <tissue evidence="1">Leaf</tissue>
    </source>
</reference>